<dbReference type="PANTHER" id="PTHR23327">
    <property type="entry name" value="RING FINGER PROTEIN 127"/>
    <property type="match status" value="1"/>
</dbReference>
<keyword evidence="1" id="KW-0479">Metal-binding</keyword>
<accession>G8YTD1</accession>
<protein>
    <submittedName>
        <fullName evidence="7">Piso0_000205 protein</fullName>
    </submittedName>
</protein>
<dbReference type="PROSITE" id="PS50089">
    <property type="entry name" value="ZF_RING_2"/>
    <property type="match status" value="1"/>
</dbReference>
<dbReference type="Gene3D" id="3.30.40.10">
    <property type="entry name" value="Zinc/RING finger domain, C3HC4 (zinc finger)"/>
    <property type="match status" value="1"/>
</dbReference>
<dbReference type="InterPro" id="IPR004331">
    <property type="entry name" value="SPX_dom"/>
</dbReference>
<evidence type="ECO:0000259" key="5">
    <source>
        <dbReference type="PROSITE" id="PS50089"/>
    </source>
</evidence>
<evidence type="ECO:0000313" key="7">
    <source>
        <dbReference type="EMBL" id="CCE73182.1"/>
    </source>
</evidence>
<name>G8YTD1_PICSO</name>
<dbReference type="Pfam" id="PF15227">
    <property type="entry name" value="zf-C3HC4_4"/>
    <property type="match status" value="1"/>
</dbReference>
<proteinExistence type="predicted"/>
<feature type="domain" description="SPX" evidence="6">
    <location>
        <begin position="1"/>
        <end position="351"/>
    </location>
</feature>
<dbReference type="OrthoDB" id="5588846at2759"/>
<evidence type="ECO:0000259" key="6">
    <source>
        <dbReference type="PROSITE" id="PS51382"/>
    </source>
</evidence>
<dbReference type="STRING" id="559304.G8YTD1"/>
<keyword evidence="3" id="KW-0862">Zinc</keyword>
<dbReference type="OMA" id="CIRCLIV"/>
<dbReference type="eggNOG" id="KOG4159">
    <property type="taxonomic scope" value="Eukaryota"/>
</dbReference>
<dbReference type="GO" id="GO:0008270">
    <property type="term" value="F:zinc ion binding"/>
    <property type="evidence" value="ECO:0007669"/>
    <property type="project" value="UniProtKB-KW"/>
</dbReference>
<keyword evidence="2 4" id="KW-0863">Zinc-finger</keyword>
<dbReference type="Proteomes" id="UP000005222">
    <property type="component" value="Chromosome B"/>
</dbReference>
<evidence type="ECO:0000256" key="1">
    <source>
        <dbReference type="ARBA" id="ARBA00022723"/>
    </source>
</evidence>
<evidence type="ECO:0000256" key="2">
    <source>
        <dbReference type="ARBA" id="ARBA00022771"/>
    </source>
</evidence>
<dbReference type="InterPro" id="IPR013083">
    <property type="entry name" value="Znf_RING/FYVE/PHD"/>
</dbReference>
<feature type="domain" description="RING-type" evidence="5">
    <location>
        <begin position="389"/>
        <end position="428"/>
    </location>
</feature>
<sequence>MKFAKLLEQKLVEENIPEEWMEAAIQYKALKKCINKVVEELEQMGLAQNTLKFLIEKNDGENVVEIDRSDYTPTNPVIANYTLTRARWGKNKHIVPVLEIAIDLDEQDEAKKSVALSLKQKIDELARNNSIVEKVTSSHHGSHDENRLVLSPKYAPQDSSLEEIEEIDEHMSKNANMNRHKEIIRVILKSDAEFFQMLDEELERLGQLRNKEESKLLEDVEHIRDEIQTTSDPTKMLVKKSDLYAWRELLKIYLDSEVFFKYNETSSSAFARNEEQIKQNLDQFVSRIKGSGVVDKFRGKRSVAAFQEFVRVNYDLLRVLKFQAINSTALRKILKKFDKQTSLGVKYKFPQLVSNERVFLSGSSIAKSICYVMQSSLSQVVPLLDDYSCPICMSIAFKPIKLECGHRFCVRCLVKLKHQDKTDCPFCRHQCAVAKADSLNLDVKAMKLMQLYFPKEVKEKMKERDKEKYNELVSNGKCVIT</sequence>
<dbReference type="Pfam" id="PF03105">
    <property type="entry name" value="SPX"/>
    <property type="match status" value="1"/>
</dbReference>
<organism evidence="7 8">
    <name type="scientific">Pichia sorbitophila (strain ATCC MYA-4447 / BCRC 22081 / CBS 7064 / NBRC 10061 / NRRL Y-12695)</name>
    <name type="common">Hybrid yeast</name>
    <dbReference type="NCBI Taxonomy" id="559304"/>
    <lineage>
        <taxon>Eukaryota</taxon>
        <taxon>Fungi</taxon>
        <taxon>Dikarya</taxon>
        <taxon>Ascomycota</taxon>
        <taxon>Saccharomycotina</taxon>
        <taxon>Pichiomycetes</taxon>
        <taxon>Debaryomycetaceae</taxon>
        <taxon>Millerozyma</taxon>
    </lineage>
</organism>
<dbReference type="HOGENOM" id="CLU_017137_2_1_1"/>
<dbReference type="PROSITE" id="PS51382">
    <property type="entry name" value="SPX"/>
    <property type="match status" value="1"/>
</dbReference>
<dbReference type="AlphaFoldDB" id="G8YTD1"/>
<dbReference type="SUPFAM" id="SSF57850">
    <property type="entry name" value="RING/U-box"/>
    <property type="match status" value="1"/>
</dbReference>
<dbReference type="PANTHER" id="PTHR23327:SF51">
    <property type="entry name" value="TRANSCRIPTIONAL REGULATOR OF YEAST FORM ADHERENCE 3"/>
    <property type="match status" value="1"/>
</dbReference>
<evidence type="ECO:0000256" key="4">
    <source>
        <dbReference type="PROSITE-ProRule" id="PRU00175"/>
    </source>
</evidence>
<dbReference type="InterPro" id="IPR001841">
    <property type="entry name" value="Znf_RING"/>
</dbReference>
<reference evidence="7 8" key="1">
    <citation type="journal article" date="2012" name="G3 (Bethesda)">
        <title>Pichia sorbitophila, an interspecies yeast hybrid reveals early steps of genome resolution following polyploidization.</title>
        <authorList>
            <person name="Leh Louis V."/>
            <person name="Despons L."/>
            <person name="Friedrich A."/>
            <person name="Martin T."/>
            <person name="Durrens P."/>
            <person name="Casaregola S."/>
            <person name="Neuveglise C."/>
            <person name="Fairhead C."/>
            <person name="Marck C."/>
            <person name="Cruz J.A."/>
            <person name="Straub M.L."/>
            <person name="Kugler V."/>
            <person name="Sacerdot C."/>
            <person name="Uzunov Z."/>
            <person name="Thierry A."/>
            <person name="Weiss S."/>
            <person name="Bleykasten C."/>
            <person name="De Montigny J."/>
            <person name="Jacques N."/>
            <person name="Jung P."/>
            <person name="Lemaire M."/>
            <person name="Mallet S."/>
            <person name="Morel G."/>
            <person name="Richard G.F."/>
            <person name="Sarkar A."/>
            <person name="Savel G."/>
            <person name="Schacherer J."/>
            <person name="Seret M.L."/>
            <person name="Talla E."/>
            <person name="Samson G."/>
            <person name="Jubin C."/>
            <person name="Poulain J."/>
            <person name="Vacherie B."/>
            <person name="Barbe V."/>
            <person name="Pelletier E."/>
            <person name="Sherman D.J."/>
            <person name="Westhof E."/>
            <person name="Weissenbach J."/>
            <person name="Baret P.V."/>
            <person name="Wincker P."/>
            <person name="Gaillardin C."/>
            <person name="Dujon B."/>
            <person name="Souciet J.L."/>
        </authorList>
    </citation>
    <scope>NUCLEOTIDE SEQUENCE [LARGE SCALE GENOMIC DNA]</scope>
    <source>
        <strain evidence="8">ATCC MYA-4447 / BCRC 22081 / CBS 7064 / NBRC 10061 / NRRL Y-12695</strain>
    </source>
</reference>
<dbReference type="InParanoid" id="G8YTD1"/>
<evidence type="ECO:0000256" key="3">
    <source>
        <dbReference type="ARBA" id="ARBA00022833"/>
    </source>
</evidence>
<dbReference type="InterPro" id="IPR017907">
    <property type="entry name" value="Znf_RING_CS"/>
</dbReference>
<gene>
    <name evidence="7" type="primary">Piso0_000205</name>
    <name evidence="7" type="ORF">GNLVRS01_PISO0B04379g</name>
</gene>
<evidence type="ECO:0000313" key="8">
    <source>
        <dbReference type="Proteomes" id="UP000005222"/>
    </source>
</evidence>
<dbReference type="PROSITE" id="PS00518">
    <property type="entry name" value="ZF_RING_1"/>
    <property type="match status" value="1"/>
</dbReference>
<dbReference type="SMART" id="SM00184">
    <property type="entry name" value="RING"/>
    <property type="match status" value="1"/>
</dbReference>
<keyword evidence="8" id="KW-1185">Reference proteome</keyword>
<dbReference type="EMBL" id="FO082058">
    <property type="protein sequence ID" value="CCE73182.1"/>
    <property type="molecule type" value="Genomic_DNA"/>
</dbReference>